<sequence>MKSLFWDLPRAFNCFDRVRGVSLTKDTFHEEDLLKVLKVGVYTQDDWCVTLERWVEKPLDDFLTILPVWVRLYEIPVNYYNEATITDIARCPDNPARGKNLIKLPVPAPKSVPVVVDVQRPKLLPDDPLFGVLTEDQVGMDSRTGKLKIDNDVLNVARQYLQVVDPTGRKARELRVKQSILDLERDSLGQNSVAS</sequence>
<dbReference type="AlphaFoldDB" id="A0A6D2JB21"/>
<dbReference type="Proteomes" id="UP000467841">
    <property type="component" value="Unassembled WGS sequence"/>
</dbReference>
<proteinExistence type="predicted"/>
<gene>
    <name evidence="1" type="ORF">MERR_LOCUS22608</name>
    <name evidence="2" type="ORF">MERR_LOCUS23466</name>
</gene>
<reference evidence="2 3" key="1">
    <citation type="submission" date="2020-01" db="EMBL/GenBank/DDBJ databases">
        <authorList>
            <person name="Mishra B."/>
        </authorList>
    </citation>
    <scope>NUCLEOTIDE SEQUENCE [LARGE SCALE GENOMIC DNA]</scope>
</reference>
<dbReference type="EMBL" id="CACVBM020001163">
    <property type="protein sequence ID" value="CAA7036231.1"/>
    <property type="molecule type" value="Genomic_DNA"/>
</dbReference>
<organism evidence="2 3">
    <name type="scientific">Microthlaspi erraticum</name>
    <dbReference type="NCBI Taxonomy" id="1685480"/>
    <lineage>
        <taxon>Eukaryota</taxon>
        <taxon>Viridiplantae</taxon>
        <taxon>Streptophyta</taxon>
        <taxon>Embryophyta</taxon>
        <taxon>Tracheophyta</taxon>
        <taxon>Spermatophyta</taxon>
        <taxon>Magnoliopsida</taxon>
        <taxon>eudicotyledons</taxon>
        <taxon>Gunneridae</taxon>
        <taxon>Pentapetalae</taxon>
        <taxon>rosids</taxon>
        <taxon>malvids</taxon>
        <taxon>Brassicales</taxon>
        <taxon>Brassicaceae</taxon>
        <taxon>Coluteocarpeae</taxon>
        <taxon>Microthlaspi</taxon>
    </lineage>
</organism>
<dbReference type="OrthoDB" id="1113744at2759"/>
<keyword evidence="3" id="KW-1185">Reference proteome</keyword>
<accession>A0A6D2JB21</accession>
<evidence type="ECO:0000313" key="2">
    <source>
        <dbReference type="EMBL" id="CAA7036231.1"/>
    </source>
</evidence>
<evidence type="ECO:0000313" key="1">
    <source>
        <dbReference type="EMBL" id="CAA7035373.1"/>
    </source>
</evidence>
<protein>
    <submittedName>
        <fullName evidence="2">Uncharacterized protein</fullName>
    </submittedName>
</protein>
<name>A0A6D2JB21_9BRAS</name>
<dbReference type="EMBL" id="CACVBM020001157">
    <property type="protein sequence ID" value="CAA7035373.1"/>
    <property type="molecule type" value="Genomic_DNA"/>
</dbReference>
<evidence type="ECO:0000313" key="3">
    <source>
        <dbReference type="Proteomes" id="UP000467841"/>
    </source>
</evidence>